<keyword evidence="8" id="KW-0418">Kinase</keyword>
<gene>
    <name evidence="20" type="ORF">TPSB3V08_LOCUS2377</name>
</gene>
<keyword evidence="6" id="KW-0732">Signal</keyword>
<keyword evidence="11 17" id="KW-1133">Transmembrane helix</keyword>
<dbReference type="GO" id="GO:0043235">
    <property type="term" value="C:receptor complex"/>
    <property type="evidence" value="ECO:0007669"/>
    <property type="project" value="TreeGrafter"/>
</dbReference>
<feature type="domain" description="Protein kinase" evidence="18">
    <location>
        <begin position="240"/>
        <end position="633"/>
    </location>
</feature>
<dbReference type="SUPFAM" id="SSF56112">
    <property type="entry name" value="Protein kinase-like (PK-like)"/>
    <property type="match status" value="1"/>
</dbReference>
<dbReference type="GO" id="GO:0007409">
    <property type="term" value="P:axonogenesis"/>
    <property type="evidence" value="ECO:0007669"/>
    <property type="project" value="TreeGrafter"/>
</dbReference>
<keyword evidence="15" id="KW-0325">Glycoprotein</keyword>
<dbReference type="InterPro" id="IPR038677">
    <property type="entry name" value="WIF_sf"/>
</dbReference>
<comment type="subcellular location">
    <subcellularLocation>
        <location evidence="1">Cell membrane</location>
        <topology evidence="1">Single-pass membrane protein</topology>
    </subcellularLocation>
</comment>
<evidence type="ECO:0000256" key="10">
    <source>
        <dbReference type="ARBA" id="ARBA00022889"/>
    </source>
</evidence>
<evidence type="ECO:0000256" key="3">
    <source>
        <dbReference type="ARBA" id="ARBA00022553"/>
    </source>
</evidence>
<dbReference type="Pfam" id="PF07714">
    <property type="entry name" value="PK_Tyr_Ser-Thr"/>
    <property type="match status" value="2"/>
</dbReference>
<evidence type="ECO:0000256" key="11">
    <source>
        <dbReference type="ARBA" id="ARBA00022989"/>
    </source>
</evidence>
<dbReference type="PRINTS" id="PR00109">
    <property type="entry name" value="TYRKINASE"/>
</dbReference>
<dbReference type="PANTHER" id="PTHR24416">
    <property type="entry name" value="TYROSINE-PROTEIN KINASE RECEPTOR"/>
    <property type="match status" value="1"/>
</dbReference>
<dbReference type="InterPro" id="IPR001245">
    <property type="entry name" value="Ser-Thr/Tyr_kinase_cat_dom"/>
</dbReference>
<evidence type="ECO:0000313" key="20">
    <source>
        <dbReference type="EMBL" id="CAD7399926.1"/>
    </source>
</evidence>
<dbReference type="GO" id="GO:0004714">
    <property type="term" value="F:transmembrane receptor protein tyrosine kinase activity"/>
    <property type="evidence" value="ECO:0007669"/>
    <property type="project" value="UniProtKB-EC"/>
</dbReference>
<reference evidence="20" key="1">
    <citation type="submission" date="2020-11" db="EMBL/GenBank/DDBJ databases">
        <authorList>
            <person name="Tran Van P."/>
        </authorList>
    </citation>
    <scope>NUCLEOTIDE SEQUENCE</scope>
</reference>
<dbReference type="AlphaFoldDB" id="A0A7R9GWA3"/>
<organism evidence="20">
    <name type="scientific">Timema poppense</name>
    <name type="common">Walking stick</name>
    <dbReference type="NCBI Taxonomy" id="170557"/>
    <lineage>
        <taxon>Eukaryota</taxon>
        <taxon>Metazoa</taxon>
        <taxon>Ecdysozoa</taxon>
        <taxon>Arthropoda</taxon>
        <taxon>Hexapoda</taxon>
        <taxon>Insecta</taxon>
        <taxon>Pterygota</taxon>
        <taxon>Neoptera</taxon>
        <taxon>Polyneoptera</taxon>
        <taxon>Phasmatodea</taxon>
        <taxon>Timematodea</taxon>
        <taxon>Timematoidea</taxon>
        <taxon>Timematidae</taxon>
        <taxon>Timema</taxon>
    </lineage>
</organism>
<proteinExistence type="predicted"/>
<dbReference type="PROSITE" id="PS50011">
    <property type="entry name" value="PROTEIN_KINASE_DOM"/>
    <property type="match status" value="1"/>
</dbReference>
<dbReference type="Gene3D" id="2.60.40.2170">
    <property type="entry name" value="Wnt, WIF domain"/>
    <property type="match status" value="1"/>
</dbReference>
<dbReference type="GO" id="GO:0007169">
    <property type="term" value="P:cell surface receptor protein tyrosine kinase signaling pathway"/>
    <property type="evidence" value="ECO:0007669"/>
    <property type="project" value="TreeGrafter"/>
</dbReference>
<evidence type="ECO:0000256" key="4">
    <source>
        <dbReference type="ARBA" id="ARBA00022679"/>
    </source>
</evidence>
<keyword evidence="10" id="KW-0130">Cell adhesion</keyword>
<dbReference type="GO" id="GO:0005524">
    <property type="term" value="F:ATP binding"/>
    <property type="evidence" value="ECO:0007669"/>
    <property type="project" value="UniProtKB-KW"/>
</dbReference>
<evidence type="ECO:0000256" key="7">
    <source>
        <dbReference type="ARBA" id="ARBA00022741"/>
    </source>
</evidence>
<evidence type="ECO:0000256" key="5">
    <source>
        <dbReference type="ARBA" id="ARBA00022692"/>
    </source>
</evidence>
<dbReference type="PROSITE" id="PS00109">
    <property type="entry name" value="PROTEIN_KINASE_TYR"/>
    <property type="match status" value="1"/>
</dbReference>
<dbReference type="PANTHER" id="PTHR24416:SF349">
    <property type="entry name" value="TYROSINE-PROTEIN KINASE RYK"/>
    <property type="match status" value="1"/>
</dbReference>
<evidence type="ECO:0000256" key="2">
    <source>
        <dbReference type="ARBA" id="ARBA00011902"/>
    </source>
</evidence>
<dbReference type="GO" id="GO:0007155">
    <property type="term" value="P:cell adhesion"/>
    <property type="evidence" value="ECO:0007669"/>
    <property type="project" value="UniProtKB-KW"/>
</dbReference>
<dbReference type="InterPro" id="IPR008266">
    <property type="entry name" value="Tyr_kinase_AS"/>
</dbReference>
<keyword evidence="5 17" id="KW-0812">Transmembrane</keyword>
<dbReference type="GO" id="GO:0010976">
    <property type="term" value="P:positive regulation of neuron projection development"/>
    <property type="evidence" value="ECO:0007669"/>
    <property type="project" value="TreeGrafter"/>
</dbReference>
<name>A0A7R9GWA3_TIMPO</name>
<dbReference type="SMART" id="SM00219">
    <property type="entry name" value="TyrKc"/>
    <property type="match status" value="1"/>
</dbReference>
<dbReference type="InterPro" id="IPR020635">
    <property type="entry name" value="Tyr_kinase_cat_dom"/>
</dbReference>
<accession>A0A7R9GWA3</accession>
<keyword evidence="12 17" id="KW-0472">Membrane</keyword>
<dbReference type="PROSITE" id="PS50814">
    <property type="entry name" value="WIF"/>
    <property type="match status" value="1"/>
</dbReference>
<evidence type="ECO:0000259" key="18">
    <source>
        <dbReference type="PROSITE" id="PS50011"/>
    </source>
</evidence>
<keyword evidence="3" id="KW-0597">Phosphoprotein</keyword>
<keyword evidence="7" id="KW-0547">Nucleotide-binding</keyword>
<dbReference type="Gene3D" id="3.30.200.20">
    <property type="entry name" value="Phosphorylase Kinase, domain 1"/>
    <property type="match status" value="1"/>
</dbReference>
<dbReference type="GO" id="GO:0005886">
    <property type="term" value="C:plasma membrane"/>
    <property type="evidence" value="ECO:0007669"/>
    <property type="project" value="UniProtKB-SubCell"/>
</dbReference>
<evidence type="ECO:0000256" key="13">
    <source>
        <dbReference type="ARBA" id="ARBA00023137"/>
    </source>
</evidence>
<protein>
    <recommendedName>
        <fullName evidence="2">receptor protein-tyrosine kinase</fullName>
        <ecNumber evidence="2">2.7.10.1</ecNumber>
    </recommendedName>
</protein>
<dbReference type="GO" id="GO:0051897">
    <property type="term" value="P:positive regulation of phosphatidylinositol 3-kinase/protein kinase B signal transduction"/>
    <property type="evidence" value="ECO:0007669"/>
    <property type="project" value="TreeGrafter"/>
</dbReference>
<keyword evidence="13" id="KW-0829">Tyrosine-protein kinase</keyword>
<evidence type="ECO:0000256" key="12">
    <source>
        <dbReference type="ARBA" id="ARBA00023136"/>
    </source>
</evidence>
<dbReference type="FunFam" id="1.10.510.10:FF:000165">
    <property type="entry name" value="Tyrosine-protein kinase RYK"/>
    <property type="match status" value="1"/>
</dbReference>
<evidence type="ECO:0000256" key="15">
    <source>
        <dbReference type="ARBA" id="ARBA00023180"/>
    </source>
</evidence>
<dbReference type="Gene3D" id="1.10.510.10">
    <property type="entry name" value="Transferase(Phosphotransferase) domain 1"/>
    <property type="match status" value="1"/>
</dbReference>
<feature type="transmembrane region" description="Helical" evidence="17">
    <location>
        <begin position="200"/>
        <end position="223"/>
    </location>
</feature>
<evidence type="ECO:0000256" key="17">
    <source>
        <dbReference type="SAM" id="Phobius"/>
    </source>
</evidence>
<evidence type="ECO:0000256" key="1">
    <source>
        <dbReference type="ARBA" id="ARBA00004162"/>
    </source>
</evidence>
<sequence>MIPSSLNAELFYVRDGVVNDYALNFSVPVPAHISELYFIWQSLTGMPLPYVVKLRVSDSEALVAPLLNISHTGHIPVVAEAFMVSLSCSKAVDAEVDVILNLNISLNKLANNITTLTFRRKKICLKGEERGSDFGSSRQFSGKRGRSSAACTLPDIHSSSPSHPSEIYDVTNNNYSGETASGDSRHVVVVDSESPPANTIYIAVGSACVLIVIIVVGMAAYYVHNSKAHHQQADALQSSVQLHRVVLEGTFGRVYQGSYIQGKDGPEEQVLVKTVTDHASQVQISLLLQEGMTMYNLHHKNILSVLGVSIEDHTAPYLRRHVVLFLETWEVTLECISTLLHAPLLLTHKSLFTRTVLYSKENDRETVTEAAPAVDNWEEVIPYPDISYVDFVSVDEDVAVCGEVTNAVIVTKVLNNNIQAEGEASGDEKDNSSIVQKRPILSVAEVMDHIQALMRFFESSNNVEGVAHTLTTQEVVGMALQIIQGMQFLHKKHLLHRDLATRNCVVDPEFHVRITEQALARDLFPADYHCLGDNFNRPVKWLAIESLVHNTFSTVSDVWSYGVLLWELTTLAQQPYVEIDPFEMAAYLRDGYRLSQPINCPDELFAVMAYCWAMSPDERPTFSQLQICLQDFYKQLTKYV</sequence>
<evidence type="ECO:0000256" key="8">
    <source>
        <dbReference type="ARBA" id="ARBA00022777"/>
    </source>
</evidence>
<dbReference type="InterPro" id="IPR003306">
    <property type="entry name" value="WIF"/>
</dbReference>
<dbReference type="InterPro" id="IPR000719">
    <property type="entry name" value="Prot_kinase_dom"/>
</dbReference>
<evidence type="ECO:0000256" key="16">
    <source>
        <dbReference type="SAM" id="MobiDB-lite"/>
    </source>
</evidence>
<evidence type="ECO:0000256" key="6">
    <source>
        <dbReference type="ARBA" id="ARBA00022729"/>
    </source>
</evidence>
<feature type="domain" description="WIF" evidence="19">
    <location>
        <begin position="1"/>
        <end position="124"/>
    </location>
</feature>
<dbReference type="SMART" id="SM00469">
    <property type="entry name" value="WIF"/>
    <property type="match status" value="1"/>
</dbReference>
<evidence type="ECO:0000256" key="14">
    <source>
        <dbReference type="ARBA" id="ARBA00023170"/>
    </source>
</evidence>
<dbReference type="EMBL" id="OD000939">
    <property type="protein sequence ID" value="CAD7399926.1"/>
    <property type="molecule type" value="Genomic_DNA"/>
</dbReference>
<keyword evidence="9" id="KW-0067">ATP-binding</keyword>
<keyword evidence="4" id="KW-0808">Transferase</keyword>
<dbReference type="Pfam" id="PF02019">
    <property type="entry name" value="WIF"/>
    <property type="match status" value="1"/>
</dbReference>
<evidence type="ECO:0000259" key="19">
    <source>
        <dbReference type="PROSITE" id="PS50814"/>
    </source>
</evidence>
<dbReference type="EC" id="2.7.10.1" evidence="2"/>
<keyword evidence="14" id="KW-0675">Receptor</keyword>
<evidence type="ECO:0000256" key="9">
    <source>
        <dbReference type="ARBA" id="ARBA00022840"/>
    </source>
</evidence>
<dbReference type="InterPro" id="IPR050122">
    <property type="entry name" value="RTK"/>
</dbReference>
<dbReference type="InterPro" id="IPR011009">
    <property type="entry name" value="Kinase-like_dom_sf"/>
</dbReference>
<feature type="region of interest" description="Disordered" evidence="16">
    <location>
        <begin position="130"/>
        <end position="167"/>
    </location>
</feature>